<reference evidence="2 3" key="1">
    <citation type="submission" date="2024-05" db="EMBL/GenBank/DDBJ databases">
        <title>Genome sequencing and assembly of Indian major carp, Cirrhinus mrigala (Hamilton, 1822).</title>
        <authorList>
            <person name="Mohindra V."/>
            <person name="Chowdhury L.M."/>
            <person name="Lal K."/>
            <person name="Jena J.K."/>
        </authorList>
    </citation>
    <scope>NUCLEOTIDE SEQUENCE [LARGE SCALE GENOMIC DNA]</scope>
    <source>
        <strain evidence="2">CM1030</strain>
        <tissue evidence="2">Blood</tissue>
    </source>
</reference>
<protein>
    <submittedName>
        <fullName evidence="2">Uncharacterized protein</fullName>
    </submittedName>
</protein>
<gene>
    <name evidence="2" type="ORF">M9458_012692</name>
</gene>
<dbReference type="AlphaFoldDB" id="A0ABD0R7D1"/>
<feature type="compositionally biased region" description="Basic and acidic residues" evidence="1">
    <location>
        <begin position="15"/>
        <end position="29"/>
    </location>
</feature>
<comment type="caution">
    <text evidence="2">The sequence shown here is derived from an EMBL/GenBank/DDBJ whole genome shotgun (WGS) entry which is preliminary data.</text>
</comment>
<feature type="non-terminal residue" evidence="2">
    <location>
        <position position="152"/>
    </location>
</feature>
<feature type="compositionally biased region" description="Polar residues" evidence="1">
    <location>
        <begin position="91"/>
        <end position="101"/>
    </location>
</feature>
<sequence>LDDVDDDDDDDDDEGSRSQRDGDTSDDVIRNILQQAKHEMQTPATNHSPVQQEEEDYGTPEHNVQSPADFVQSIIQKVKCELDEDAEPSVSPCSISRSFQTLPVDPDQRMPVFSRSEEDMETRERPRSCPTAVSSSFELQSLDLDTFSITRR</sequence>
<evidence type="ECO:0000313" key="3">
    <source>
        <dbReference type="Proteomes" id="UP001529510"/>
    </source>
</evidence>
<proteinExistence type="predicted"/>
<feature type="non-terminal residue" evidence="2">
    <location>
        <position position="1"/>
    </location>
</feature>
<feature type="compositionally biased region" description="Polar residues" evidence="1">
    <location>
        <begin position="42"/>
        <end position="51"/>
    </location>
</feature>
<feature type="region of interest" description="Disordered" evidence="1">
    <location>
        <begin position="87"/>
        <end position="133"/>
    </location>
</feature>
<feature type="region of interest" description="Disordered" evidence="1">
    <location>
        <begin position="1"/>
        <end position="65"/>
    </location>
</feature>
<dbReference type="EMBL" id="JAMKFB020000005">
    <property type="protein sequence ID" value="KAL0194396.1"/>
    <property type="molecule type" value="Genomic_DNA"/>
</dbReference>
<dbReference type="Proteomes" id="UP001529510">
    <property type="component" value="Unassembled WGS sequence"/>
</dbReference>
<organism evidence="2 3">
    <name type="scientific">Cirrhinus mrigala</name>
    <name type="common">Mrigala</name>
    <dbReference type="NCBI Taxonomy" id="683832"/>
    <lineage>
        <taxon>Eukaryota</taxon>
        <taxon>Metazoa</taxon>
        <taxon>Chordata</taxon>
        <taxon>Craniata</taxon>
        <taxon>Vertebrata</taxon>
        <taxon>Euteleostomi</taxon>
        <taxon>Actinopterygii</taxon>
        <taxon>Neopterygii</taxon>
        <taxon>Teleostei</taxon>
        <taxon>Ostariophysi</taxon>
        <taxon>Cypriniformes</taxon>
        <taxon>Cyprinidae</taxon>
        <taxon>Labeoninae</taxon>
        <taxon>Labeonini</taxon>
        <taxon>Cirrhinus</taxon>
    </lineage>
</organism>
<feature type="compositionally biased region" description="Acidic residues" evidence="1">
    <location>
        <begin position="1"/>
        <end position="14"/>
    </location>
</feature>
<evidence type="ECO:0000313" key="2">
    <source>
        <dbReference type="EMBL" id="KAL0194396.1"/>
    </source>
</evidence>
<name>A0ABD0R7D1_CIRMR</name>
<evidence type="ECO:0000256" key="1">
    <source>
        <dbReference type="SAM" id="MobiDB-lite"/>
    </source>
</evidence>
<accession>A0ABD0R7D1</accession>
<keyword evidence="3" id="KW-1185">Reference proteome</keyword>